<dbReference type="EC" id="3.2.1.23" evidence="3"/>
<dbReference type="GO" id="GO:0004565">
    <property type="term" value="F:beta-galactosidase activity"/>
    <property type="evidence" value="ECO:0007669"/>
    <property type="project" value="UniProtKB-EC"/>
</dbReference>
<dbReference type="RefSeq" id="WP_230738592.1">
    <property type="nucleotide sequence ID" value="NZ_JAJNDB010000006.1"/>
</dbReference>
<gene>
    <name evidence="3" type="ORF">LQ327_25405</name>
</gene>
<evidence type="ECO:0000256" key="1">
    <source>
        <dbReference type="SAM" id="MobiDB-lite"/>
    </source>
</evidence>
<feature type="region of interest" description="Disordered" evidence="1">
    <location>
        <begin position="382"/>
        <end position="402"/>
    </location>
</feature>
<keyword evidence="2" id="KW-0812">Transmembrane</keyword>
<dbReference type="InterPro" id="IPR017853">
    <property type="entry name" value="GH"/>
</dbReference>
<reference evidence="3 4" key="1">
    <citation type="submission" date="2021-11" db="EMBL/GenBank/DDBJ databases">
        <title>Draft genome sequence of Actinomycetospora sp. SF1 isolated from the rhizosphere soil.</title>
        <authorList>
            <person name="Duangmal K."/>
            <person name="Chantavorakit T."/>
        </authorList>
    </citation>
    <scope>NUCLEOTIDE SEQUENCE [LARGE SCALE GENOMIC DNA]</scope>
    <source>
        <strain evidence="3 4">TBRC 5722</strain>
    </source>
</reference>
<keyword evidence="2" id="KW-0472">Membrane</keyword>
<dbReference type="Gene3D" id="3.20.20.80">
    <property type="entry name" value="Glycosidases"/>
    <property type="match status" value="1"/>
</dbReference>
<proteinExistence type="predicted"/>
<comment type="caution">
    <text evidence="3">The sequence shown here is derived from an EMBL/GenBank/DDBJ whole genome shotgun (WGS) entry which is preliminary data.</text>
</comment>
<evidence type="ECO:0000313" key="3">
    <source>
        <dbReference type="EMBL" id="MCD2196713.1"/>
    </source>
</evidence>
<accession>A0ABS8PEP6</accession>
<name>A0ABS8PEP6_9PSEU</name>
<organism evidence="3 4">
    <name type="scientific">Actinomycetospora endophytica</name>
    <dbReference type="NCBI Taxonomy" id="2291215"/>
    <lineage>
        <taxon>Bacteria</taxon>
        <taxon>Bacillati</taxon>
        <taxon>Actinomycetota</taxon>
        <taxon>Actinomycetes</taxon>
        <taxon>Pseudonocardiales</taxon>
        <taxon>Pseudonocardiaceae</taxon>
        <taxon>Actinomycetospora</taxon>
    </lineage>
</organism>
<keyword evidence="3" id="KW-0326">Glycosidase</keyword>
<dbReference type="EMBL" id="JAJNDB010000006">
    <property type="protein sequence ID" value="MCD2196713.1"/>
    <property type="molecule type" value="Genomic_DNA"/>
</dbReference>
<dbReference type="Proteomes" id="UP001199469">
    <property type="component" value="Unassembled WGS sequence"/>
</dbReference>
<keyword evidence="2" id="KW-1133">Transmembrane helix</keyword>
<dbReference type="SUPFAM" id="SSF51445">
    <property type="entry name" value="(Trans)glycosidases"/>
    <property type="match status" value="1"/>
</dbReference>
<evidence type="ECO:0000256" key="2">
    <source>
        <dbReference type="SAM" id="Phobius"/>
    </source>
</evidence>
<sequence length="449" mass="46264">MRARWWLAGGGVAAVVVVVVLVLTAFGSIGRPAPPERPAFGVLASSCDPDRVAALRKAGVTTAMTEMQWAQAEPAPGVTDEGYLASVRARIEACAAGGLRVVLGLGLQNPPPWVLGLPGAAFVDQAGRSSSQGEADLVFSAGARDAATAYLRDVAGQVGFGRVATVRVAGELGYPSAEPETGGTAFWAFGAPAQGGPGRAAGVDASPLPGWVPGSPTWQDAPVTADDAGRWYDWYTGSLADSVVWLTDALRGVGFTGDFQVPLAGRGVLPADRQEAVAGLLDGRADPDGALGKGLDYPSQFRVFADLDARLRATSPSSRILVDFTSLDDDSAVRARAADPPQDTCRPDDTTASLTAAGLDRGASQRWTVALAHEAGLGVVAENPGPPDLTNTGGTAQSDDEPDQMVQAGRYARDCGLEAWYLAFEDQLFEPGSGIDVAGYGRVIAGSAS</sequence>
<evidence type="ECO:0000313" key="4">
    <source>
        <dbReference type="Proteomes" id="UP001199469"/>
    </source>
</evidence>
<feature type="transmembrane region" description="Helical" evidence="2">
    <location>
        <begin position="6"/>
        <end position="27"/>
    </location>
</feature>
<protein>
    <submittedName>
        <fullName evidence="3">Beta-galactosidase</fullName>
        <ecNumber evidence="3">3.2.1.23</ecNumber>
    </submittedName>
</protein>
<keyword evidence="4" id="KW-1185">Reference proteome</keyword>
<keyword evidence="3" id="KW-0378">Hydrolase</keyword>